<feature type="compositionally biased region" description="Basic and acidic residues" evidence="1">
    <location>
        <begin position="63"/>
        <end position="72"/>
    </location>
</feature>
<evidence type="ECO:0000313" key="4">
    <source>
        <dbReference type="Proteomes" id="UP000254958"/>
    </source>
</evidence>
<feature type="region of interest" description="Disordered" evidence="1">
    <location>
        <begin position="58"/>
        <end position="79"/>
    </location>
</feature>
<reference evidence="3 4" key="1">
    <citation type="submission" date="2018-07" db="EMBL/GenBank/DDBJ databases">
        <title>Genomic Encyclopedia of Type Strains, Phase IV (KMG-IV): sequencing the most valuable type-strain genomes for metagenomic binning, comparative biology and taxonomic classification.</title>
        <authorList>
            <person name="Goeker M."/>
        </authorList>
    </citation>
    <scope>NUCLEOTIDE SEQUENCE [LARGE SCALE GENOMIC DNA]</scope>
    <source>
        <strain evidence="3 4">DSM 5603</strain>
    </source>
</reference>
<dbReference type="EMBL" id="JABEQI010000005">
    <property type="protein sequence ID" value="MBB2186818.1"/>
    <property type="molecule type" value="Genomic_DNA"/>
</dbReference>
<reference evidence="2 5" key="2">
    <citation type="submission" date="2020-04" db="EMBL/GenBank/DDBJ databases">
        <title>Description of novel Gluconacetobacter.</title>
        <authorList>
            <person name="Sombolestani A."/>
        </authorList>
    </citation>
    <scope>NUCLEOTIDE SEQUENCE [LARGE SCALE GENOMIC DNA]</scope>
    <source>
        <strain evidence="2 5">LMG 1382</strain>
    </source>
</reference>
<dbReference type="Proteomes" id="UP000254958">
    <property type="component" value="Unassembled WGS sequence"/>
</dbReference>
<organism evidence="3 4">
    <name type="scientific">Gluconacetobacter liquefaciens</name>
    <name type="common">Acetobacter liquefaciens</name>
    <dbReference type="NCBI Taxonomy" id="89584"/>
    <lineage>
        <taxon>Bacteria</taxon>
        <taxon>Pseudomonadati</taxon>
        <taxon>Pseudomonadota</taxon>
        <taxon>Alphaproteobacteria</taxon>
        <taxon>Acetobacterales</taxon>
        <taxon>Acetobacteraceae</taxon>
        <taxon>Gluconacetobacter</taxon>
    </lineage>
</organism>
<gene>
    <name evidence="3" type="ORF">C7453_105175</name>
    <name evidence="2" type="ORF">HLH32_10550</name>
</gene>
<sequence length="79" mass="8889">MPGIGPRLAVHAEARVKQTVLPDSPAIHGAHLHNRRRALVTVTPELEHVRNRDLPRPHRRWRGGIEGRERVPVRNAHGG</sequence>
<keyword evidence="4" id="KW-1185">Reference proteome</keyword>
<dbReference type="EMBL" id="QQAW01000005">
    <property type="protein sequence ID" value="RDI37766.1"/>
    <property type="molecule type" value="Genomic_DNA"/>
</dbReference>
<evidence type="ECO:0000313" key="2">
    <source>
        <dbReference type="EMBL" id="MBB2186818.1"/>
    </source>
</evidence>
<evidence type="ECO:0000256" key="1">
    <source>
        <dbReference type="SAM" id="MobiDB-lite"/>
    </source>
</evidence>
<dbReference type="AlphaFoldDB" id="A0A370G425"/>
<dbReference type="Proteomes" id="UP000562982">
    <property type="component" value="Unassembled WGS sequence"/>
</dbReference>
<protein>
    <submittedName>
        <fullName evidence="3">Uncharacterized protein</fullName>
    </submittedName>
</protein>
<dbReference type="RefSeq" id="WP_170143194.1">
    <property type="nucleotide sequence ID" value="NZ_BJMI01000025.1"/>
</dbReference>
<evidence type="ECO:0000313" key="3">
    <source>
        <dbReference type="EMBL" id="RDI37766.1"/>
    </source>
</evidence>
<evidence type="ECO:0000313" key="5">
    <source>
        <dbReference type="Proteomes" id="UP000562982"/>
    </source>
</evidence>
<name>A0A370G425_GLULI</name>
<proteinExistence type="predicted"/>
<comment type="caution">
    <text evidence="3">The sequence shown here is derived from an EMBL/GenBank/DDBJ whole genome shotgun (WGS) entry which is preliminary data.</text>
</comment>
<accession>A0A370G425</accession>